<keyword evidence="1" id="KW-0808">Transferase</keyword>
<organism evidence="3 4">
    <name type="scientific">Ottowia cancrivicina</name>
    <dbReference type="NCBI Taxonomy" id="3040346"/>
    <lineage>
        <taxon>Bacteria</taxon>
        <taxon>Pseudomonadati</taxon>
        <taxon>Pseudomonadota</taxon>
        <taxon>Betaproteobacteria</taxon>
        <taxon>Burkholderiales</taxon>
        <taxon>Comamonadaceae</taxon>
        <taxon>Ottowia</taxon>
    </lineage>
</organism>
<dbReference type="GO" id="GO:0016740">
    <property type="term" value="F:transferase activity"/>
    <property type="evidence" value="ECO:0007669"/>
    <property type="project" value="UniProtKB-KW"/>
</dbReference>
<proteinExistence type="predicted"/>
<dbReference type="Pfam" id="PF03610">
    <property type="entry name" value="EIIA-man"/>
    <property type="match status" value="1"/>
</dbReference>
<dbReference type="AlphaFoldDB" id="A0AAW6RIC5"/>
<dbReference type="InterPro" id="IPR004701">
    <property type="entry name" value="PTS_EIIA_man-typ"/>
</dbReference>
<dbReference type="InterPro" id="IPR036662">
    <property type="entry name" value="PTS_EIIA_man-typ_sf"/>
</dbReference>
<reference evidence="3 4" key="1">
    <citation type="submission" date="2023-04" db="EMBL/GenBank/DDBJ databases">
        <title>Ottowia paracancer sp. nov., isolated from human stomach.</title>
        <authorList>
            <person name="Song Y."/>
        </authorList>
    </citation>
    <scope>NUCLEOTIDE SEQUENCE [LARGE SCALE GENOMIC DNA]</scope>
    <source>
        <strain evidence="3 4">10c7w1</strain>
    </source>
</reference>
<gene>
    <name evidence="3" type="ORF">QB898_03065</name>
</gene>
<dbReference type="SUPFAM" id="SSF53062">
    <property type="entry name" value="PTS system fructose IIA component-like"/>
    <property type="match status" value="1"/>
</dbReference>
<comment type="caution">
    <text evidence="3">The sequence shown here is derived from an EMBL/GenBank/DDBJ whole genome shotgun (WGS) entry which is preliminary data.</text>
</comment>
<dbReference type="PROSITE" id="PS51096">
    <property type="entry name" value="PTS_EIIA_TYPE_4"/>
    <property type="match status" value="1"/>
</dbReference>
<dbReference type="RefSeq" id="WP_050715834.1">
    <property type="nucleotide sequence ID" value="NZ_JARVII010000003.1"/>
</dbReference>
<dbReference type="InterPro" id="IPR051471">
    <property type="entry name" value="Bacterial_PTS_sugar_comp"/>
</dbReference>
<dbReference type="PANTHER" id="PTHR33799">
    <property type="entry name" value="PTS PERMEASE-RELATED-RELATED"/>
    <property type="match status" value="1"/>
</dbReference>
<evidence type="ECO:0000313" key="3">
    <source>
        <dbReference type="EMBL" id="MDG9698708.1"/>
    </source>
</evidence>
<dbReference type="GO" id="GO:0009401">
    <property type="term" value="P:phosphoenolpyruvate-dependent sugar phosphotransferase system"/>
    <property type="evidence" value="ECO:0007669"/>
    <property type="project" value="InterPro"/>
</dbReference>
<dbReference type="Proteomes" id="UP001237156">
    <property type="component" value="Unassembled WGS sequence"/>
</dbReference>
<evidence type="ECO:0000313" key="4">
    <source>
        <dbReference type="Proteomes" id="UP001237156"/>
    </source>
</evidence>
<evidence type="ECO:0000256" key="1">
    <source>
        <dbReference type="ARBA" id="ARBA00022679"/>
    </source>
</evidence>
<dbReference type="GO" id="GO:0016020">
    <property type="term" value="C:membrane"/>
    <property type="evidence" value="ECO:0007669"/>
    <property type="project" value="InterPro"/>
</dbReference>
<sequence length="126" mass="12995">MTHLLVIAHAPLASALRDAALHVFPDAASHVLALDVQAHVSPDAALLAARALLLPAAARALLLTDVLGATPSNVASRLAAETGSPLLAGANLPMLLKAITYRAEPLLELAARVREGGQQAIIRIEP</sequence>
<name>A0AAW6RIC5_9BURK</name>
<keyword evidence="4" id="KW-1185">Reference proteome</keyword>
<dbReference type="PANTHER" id="PTHR33799:SF1">
    <property type="entry name" value="PTS SYSTEM MANNOSE-SPECIFIC EIIAB COMPONENT-RELATED"/>
    <property type="match status" value="1"/>
</dbReference>
<dbReference type="Gene3D" id="3.40.50.510">
    <property type="entry name" value="Phosphotransferase system, mannose-type IIA component"/>
    <property type="match status" value="1"/>
</dbReference>
<dbReference type="EMBL" id="JARVII010000003">
    <property type="protein sequence ID" value="MDG9698708.1"/>
    <property type="molecule type" value="Genomic_DNA"/>
</dbReference>
<evidence type="ECO:0000259" key="2">
    <source>
        <dbReference type="PROSITE" id="PS51096"/>
    </source>
</evidence>
<feature type="domain" description="PTS EIIA type-4" evidence="2">
    <location>
        <begin position="1"/>
        <end position="121"/>
    </location>
</feature>
<protein>
    <submittedName>
        <fullName evidence="3">PTS fructose transporter subunit IIA</fullName>
    </submittedName>
</protein>
<accession>A0AAW6RIC5</accession>